<keyword evidence="5" id="KW-0413">Isomerase</keyword>
<keyword evidence="1" id="KW-0963">Cytoplasm</keyword>
<gene>
    <name evidence="5" type="primary">queA_2</name>
    <name evidence="5" type="ORF">NCTC9128_00137</name>
</gene>
<reference evidence="5 6" key="1">
    <citation type="submission" date="2018-06" db="EMBL/GenBank/DDBJ databases">
        <authorList>
            <consortium name="Pathogen Informatics"/>
            <person name="Doyle S."/>
        </authorList>
    </citation>
    <scope>NUCLEOTIDE SEQUENCE [LARGE SCALE GENOMIC DNA]</scope>
    <source>
        <strain evidence="5 6">NCTC9128</strain>
    </source>
</reference>
<evidence type="ECO:0000313" key="6">
    <source>
        <dbReference type="Proteomes" id="UP000251088"/>
    </source>
</evidence>
<dbReference type="Pfam" id="PF02547">
    <property type="entry name" value="Queuosine_synth"/>
    <property type="match status" value="1"/>
</dbReference>
<dbReference type="AlphaFoldDB" id="A0A2X3E1C2"/>
<sequence length="34" mass="4037">MNAYKVAVEQKYRFFSYGDAMFITYNPQAISERP</sequence>
<keyword evidence="4" id="KW-0671">Queuosine biosynthesis</keyword>
<proteinExistence type="predicted"/>
<dbReference type="EMBL" id="UAWN01000001">
    <property type="protein sequence ID" value="SQC05539.1"/>
    <property type="molecule type" value="Genomic_DNA"/>
</dbReference>
<name>A0A2X3E1C2_KLEPN</name>
<dbReference type="Gene3D" id="3.40.1780.10">
    <property type="entry name" value="QueA-like"/>
    <property type="match status" value="1"/>
</dbReference>
<accession>A0A2X3E1C2</accession>
<evidence type="ECO:0000256" key="4">
    <source>
        <dbReference type="ARBA" id="ARBA00022785"/>
    </source>
</evidence>
<dbReference type="InterPro" id="IPR036100">
    <property type="entry name" value="QueA_sf"/>
</dbReference>
<organism evidence="5 6">
    <name type="scientific">Klebsiella pneumoniae</name>
    <dbReference type="NCBI Taxonomy" id="573"/>
    <lineage>
        <taxon>Bacteria</taxon>
        <taxon>Pseudomonadati</taxon>
        <taxon>Pseudomonadota</taxon>
        <taxon>Gammaproteobacteria</taxon>
        <taxon>Enterobacterales</taxon>
        <taxon>Enterobacteriaceae</taxon>
        <taxon>Klebsiella/Raoultella group</taxon>
        <taxon>Klebsiella</taxon>
        <taxon>Klebsiella pneumoniae complex</taxon>
    </lineage>
</organism>
<dbReference type="InterPro" id="IPR003699">
    <property type="entry name" value="QueA"/>
</dbReference>
<dbReference type="Proteomes" id="UP000251088">
    <property type="component" value="Unassembled WGS sequence"/>
</dbReference>
<dbReference type="EC" id="5.-.-.-" evidence="5"/>
<protein>
    <submittedName>
        <fullName evidence="5">S-adenosylmethionine--tRNA ribosyltransferase-isomerase</fullName>
        <ecNumber evidence="5">5.-.-.-</ecNumber>
    </submittedName>
</protein>
<evidence type="ECO:0000256" key="1">
    <source>
        <dbReference type="ARBA" id="ARBA00022490"/>
    </source>
</evidence>
<keyword evidence="2 5" id="KW-0808">Transferase</keyword>
<dbReference type="SUPFAM" id="SSF111337">
    <property type="entry name" value="QueA-like"/>
    <property type="match status" value="1"/>
</dbReference>
<dbReference type="GO" id="GO:0008616">
    <property type="term" value="P:tRNA queuosine(34) biosynthetic process"/>
    <property type="evidence" value="ECO:0007669"/>
    <property type="project" value="UniProtKB-KW"/>
</dbReference>
<evidence type="ECO:0000256" key="2">
    <source>
        <dbReference type="ARBA" id="ARBA00022679"/>
    </source>
</evidence>
<dbReference type="InterPro" id="IPR042118">
    <property type="entry name" value="QueA_dom1"/>
</dbReference>
<evidence type="ECO:0000313" key="5">
    <source>
        <dbReference type="EMBL" id="SQC05539.1"/>
    </source>
</evidence>
<keyword evidence="3" id="KW-0949">S-adenosyl-L-methionine</keyword>
<evidence type="ECO:0000256" key="3">
    <source>
        <dbReference type="ARBA" id="ARBA00022691"/>
    </source>
</evidence>
<dbReference type="GO" id="GO:0016740">
    <property type="term" value="F:transferase activity"/>
    <property type="evidence" value="ECO:0007669"/>
    <property type="project" value="UniProtKB-KW"/>
</dbReference>
<dbReference type="GO" id="GO:0016853">
    <property type="term" value="F:isomerase activity"/>
    <property type="evidence" value="ECO:0007669"/>
    <property type="project" value="UniProtKB-KW"/>
</dbReference>